<dbReference type="PIRSF" id="PIRSF000513">
    <property type="entry name" value="Thz_kinase"/>
    <property type="match status" value="1"/>
</dbReference>
<dbReference type="EC" id="2.7.1.50" evidence="11"/>
<evidence type="ECO:0000313" key="13">
    <source>
        <dbReference type="Proteomes" id="UP000017819"/>
    </source>
</evidence>
<gene>
    <name evidence="11" type="primary">thiM</name>
    <name evidence="12" type="ORF">N177_2676</name>
</gene>
<feature type="binding site" evidence="11">
    <location>
        <position position="123"/>
    </location>
    <ligand>
        <name>ATP</name>
        <dbReference type="ChEBI" id="CHEBI:30616"/>
    </ligand>
</feature>
<dbReference type="eggNOG" id="COG2145">
    <property type="taxonomic scope" value="Bacteria"/>
</dbReference>
<evidence type="ECO:0000256" key="10">
    <source>
        <dbReference type="ARBA" id="ARBA00022977"/>
    </source>
</evidence>
<dbReference type="InterPro" id="IPR000417">
    <property type="entry name" value="Hyethyz_kinase"/>
</dbReference>
<keyword evidence="10 11" id="KW-0784">Thiamine biosynthesis</keyword>
<evidence type="ECO:0000256" key="3">
    <source>
        <dbReference type="ARBA" id="ARBA00004868"/>
    </source>
</evidence>
<evidence type="ECO:0000256" key="8">
    <source>
        <dbReference type="ARBA" id="ARBA00022840"/>
    </source>
</evidence>
<feature type="binding site" evidence="11">
    <location>
        <position position="180"/>
    </location>
    <ligand>
        <name>substrate</name>
    </ligand>
</feature>
<evidence type="ECO:0000256" key="11">
    <source>
        <dbReference type="HAMAP-Rule" id="MF_00228"/>
    </source>
</evidence>
<dbReference type="SUPFAM" id="SSF53613">
    <property type="entry name" value="Ribokinase-like"/>
    <property type="match status" value="1"/>
</dbReference>
<sequence>MTASLISANDVAGAFEALKAARPRVHAVVNSVAETFAANVMLALGITPSMTSNPEEVADFATGADALVVNLGTLDAGRREAITRLVDSAGHRPWVLDPTFVDRSPLRCDFAAGLIGRRPTILRANPAELAALGRGEASLPALAARWNTVLTVTEAVDQVASGERLDRVANGHELMSRVTASGCALGAVMAAFAAVDPDPHDAAVAALVTYGVAGEIAGRAAKGPGSFQAAFLDALYALSPDAVASGARILEVQD</sequence>
<evidence type="ECO:0000256" key="2">
    <source>
        <dbReference type="ARBA" id="ARBA00001946"/>
    </source>
</evidence>
<comment type="catalytic activity">
    <reaction evidence="1 11">
        <text>5-(2-hydroxyethyl)-4-methylthiazole + ATP = 4-methyl-5-(2-phosphooxyethyl)-thiazole + ADP + H(+)</text>
        <dbReference type="Rhea" id="RHEA:24212"/>
        <dbReference type="ChEBI" id="CHEBI:15378"/>
        <dbReference type="ChEBI" id="CHEBI:17957"/>
        <dbReference type="ChEBI" id="CHEBI:30616"/>
        <dbReference type="ChEBI" id="CHEBI:58296"/>
        <dbReference type="ChEBI" id="CHEBI:456216"/>
        <dbReference type="EC" id="2.7.1.50"/>
    </reaction>
</comment>
<evidence type="ECO:0000256" key="9">
    <source>
        <dbReference type="ARBA" id="ARBA00022842"/>
    </source>
</evidence>
<dbReference type="GO" id="GO:0009228">
    <property type="term" value="P:thiamine biosynthetic process"/>
    <property type="evidence" value="ECO:0007669"/>
    <property type="project" value="UniProtKB-KW"/>
</dbReference>
<proteinExistence type="inferred from homology"/>
<dbReference type="HAMAP" id="MF_00228">
    <property type="entry name" value="Thz_kinase"/>
    <property type="match status" value="1"/>
</dbReference>
<keyword evidence="13" id="KW-1185">Reference proteome</keyword>
<keyword evidence="8 11" id="KW-0067">ATP-binding</keyword>
<protein>
    <recommendedName>
        <fullName evidence="11">Hydroxyethylthiazole kinase</fullName>
        <ecNumber evidence="11">2.7.1.50</ecNumber>
    </recommendedName>
    <alternativeName>
        <fullName evidence="11">4-methyl-5-beta-hydroxyethylthiazole kinase</fullName>
        <shortName evidence="11">TH kinase</shortName>
        <shortName evidence="11">Thz kinase</shortName>
    </alternativeName>
</protein>
<keyword evidence="6 11" id="KW-0547">Nucleotide-binding</keyword>
<dbReference type="GO" id="GO:0009229">
    <property type="term" value="P:thiamine diphosphate biosynthetic process"/>
    <property type="evidence" value="ECO:0007669"/>
    <property type="project" value="UniProtKB-UniRule"/>
</dbReference>
<keyword evidence="9 11" id="KW-0460">Magnesium</keyword>
<dbReference type="EMBL" id="AWXZ01000035">
    <property type="protein sequence ID" value="ESR24227.1"/>
    <property type="molecule type" value="Genomic_DNA"/>
</dbReference>
<dbReference type="PRINTS" id="PR01099">
    <property type="entry name" value="HYETHTZKNASE"/>
</dbReference>
<evidence type="ECO:0000256" key="1">
    <source>
        <dbReference type="ARBA" id="ARBA00001771"/>
    </source>
</evidence>
<evidence type="ECO:0000313" key="12">
    <source>
        <dbReference type="EMBL" id="ESR24227.1"/>
    </source>
</evidence>
<keyword evidence="4 11" id="KW-0808">Transferase</keyword>
<comment type="function">
    <text evidence="11">Catalyzes the phosphorylation of the hydroxyl group of 4-methyl-5-beta-hydroxyethylthiazole (THZ).</text>
</comment>
<dbReference type="UniPathway" id="UPA00060">
    <property type="reaction ID" value="UER00139"/>
</dbReference>
<organism evidence="12 13">
    <name type="scientific">Lutibaculum baratangense AMV1</name>
    <dbReference type="NCBI Taxonomy" id="631454"/>
    <lineage>
        <taxon>Bacteria</taxon>
        <taxon>Pseudomonadati</taxon>
        <taxon>Pseudomonadota</taxon>
        <taxon>Alphaproteobacteria</taxon>
        <taxon>Hyphomicrobiales</taxon>
        <taxon>Tepidamorphaceae</taxon>
        <taxon>Lutibaculum</taxon>
    </lineage>
</organism>
<dbReference type="GO" id="GO:0004417">
    <property type="term" value="F:hydroxyethylthiazole kinase activity"/>
    <property type="evidence" value="ECO:0007669"/>
    <property type="project" value="UniProtKB-UniRule"/>
</dbReference>
<reference evidence="12 13" key="1">
    <citation type="journal article" date="2014" name="Genome Announc.">
        <title>Draft Genome Sequence of Lutibaculum baratangense Strain AMV1T, Isolated from a Mud Volcano in Andamans, India.</title>
        <authorList>
            <person name="Singh A."/>
            <person name="Sreenivas A."/>
            <person name="Sathyanarayana Reddy G."/>
            <person name="Pinnaka A.K."/>
            <person name="Shivaji S."/>
        </authorList>
    </citation>
    <scope>NUCLEOTIDE SEQUENCE [LARGE SCALE GENOMIC DNA]</scope>
    <source>
        <strain evidence="12 13">AMV1</strain>
    </source>
</reference>
<dbReference type="GO" id="GO:0000287">
    <property type="term" value="F:magnesium ion binding"/>
    <property type="evidence" value="ECO:0007669"/>
    <property type="project" value="UniProtKB-UniRule"/>
</dbReference>
<comment type="cofactor">
    <cofactor evidence="2 11">
        <name>Mg(2+)</name>
        <dbReference type="ChEBI" id="CHEBI:18420"/>
    </cofactor>
</comment>
<evidence type="ECO:0000256" key="5">
    <source>
        <dbReference type="ARBA" id="ARBA00022723"/>
    </source>
</evidence>
<feature type="binding site" evidence="11">
    <location>
        <position position="50"/>
    </location>
    <ligand>
        <name>substrate</name>
    </ligand>
</feature>
<comment type="caution">
    <text evidence="12">The sequence shown here is derived from an EMBL/GenBank/DDBJ whole genome shotgun (WGS) entry which is preliminary data.</text>
</comment>
<dbReference type="GO" id="GO:0005524">
    <property type="term" value="F:ATP binding"/>
    <property type="evidence" value="ECO:0007669"/>
    <property type="project" value="UniProtKB-UniRule"/>
</dbReference>
<dbReference type="CDD" id="cd01170">
    <property type="entry name" value="THZ_kinase"/>
    <property type="match status" value="1"/>
</dbReference>
<evidence type="ECO:0000256" key="6">
    <source>
        <dbReference type="ARBA" id="ARBA00022741"/>
    </source>
</evidence>
<feature type="binding site" evidence="11">
    <location>
        <position position="153"/>
    </location>
    <ligand>
        <name>ATP</name>
        <dbReference type="ChEBI" id="CHEBI:30616"/>
    </ligand>
</feature>
<dbReference type="AlphaFoldDB" id="V4QWS8"/>
<dbReference type="Proteomes" id="UP000017819">
    <property type="component" value="Unassembled WGS sequence"/>
</dbReference>
<evidence type="ECO:0000256" key="4">
    <source>
        <dbReference type="ARBA" id="ARBA00022679"/>
    </source>
</evidence>
<dbReference type="RefSeq" id="WP_023432805.1">
    <property type="nucleotide sequence ID" value="NZ_AWXZ01000035.1"/>
</dbReference>
<dbReference type="Gene3D" id="3.40.1190.20">
    <property type="match status" value="1"/>
</dbReference>
<comment type="pathway">
    <text evidence="3 11">Cofactor biosynthesis; thiamine diphosphate biosynthesis; 4-methyl-5-(2-phosphoethyl)-thiazole from 5-(2-hydroxyethyl)-4-methylthiazole: step 1/1.</text>
</comment>
<name>V4QWS8_9HYPH</name>
<dbReference type="Pfam" id="PF02110">
    <property type="entry name" value="HK"/>
    <property type="match status" value="2"/>
</dbReference>
<comment type="similarity">
    <text evidence="11">Belongs to the Thz kinase family.</text>
</comment>
<dbReference type="InterPro" id="IPR029056">
    <property type="entry name" value="Ribokinase-like"/>
</dbReference>
<dbReference type="STRING" id="631454.N177_2676"/>
<accession>V4QWS8</accession>
<keyword evidence="5 11" id="KW-0479">Metal-binding</keyword>
<keyword evidence="7 11" id="KW-0418">Kinase</keyword>
<evidence type="ECO:0000256" key="7">
    <source>
        <dbReference type="ARBA" id="ARBA00022777"/>
    </source>
</evidence>